<accession>A0A8H5K6C6</accession>
<dbReference type="Proteomes" id="UP000582016">
    <property type="component" value="Unassembled WGS sequence"/>
</dbReference>
<organism evidence="1 2">
    <name type="scientific">Fusarium phyllophilum</name>
    <dbReference type="NCBI Taxonomy" id="47803"/>
    <lineage>
        <taxon>Eukaryota</taxon>
        <taxon>Fungi</taxon>
        <taxon>Dikarya</taxon>
        <taxon>Ascomycota</taxon>
        <taxon>Pezizomycotina</taxon>
        <taxon>Sordariomycetes</taxon>
        <taxon>Hypocreomycetidae</taxon>
        <taxon>Hypocreales</taxon>
        <taxon>Nectriaceae</taxon>
        <taxon>Fusarium</taxon>
        <taxon>Fusarium fujikuroi species complex</taxon>
    </lineage>
</organism>
<dbReference type="AlphaFoldDB" id="A0A8H5K6C6"/>
<evidence type="ECO:0000313" key="2">
    <source>
        <dbReference type="Proteomes" id="UP000582016"/>
    </source>
</evidence>
<reference evidence="1 2" key="1">
    <citation type="submission" date="2020-05" db="EMBL/GenBank/DDBJ databases">
        <title>Identification and distribution of gene clusters putatively required for synthesis of sphingolipid metabolism inhibitors in phylogenetically diverse species of the filamentous fungus Fusarium.</title>
        <authorList>
            <person name="Kim H.-S."/>
            <person name="Busman M."/>
            <person name="Brown D.W."/>
            <person name="Divon H."/>
            <person name="Uhlig S."/>
            <person name="Proctor R.H."/>
        </authorList>
    </citation>
    <scope>NUCLEOTIDE SEQUENCE [LARGE SCALE GENOMIC DNA]</scope>
    <source>
        <strain evidence="1 2">NRRL 13617</strain>
    </source>
</reference>
<proteinExistence type="predicted"/>
<dbReference type="EMBL" id="JAAOAQ010000107">
    <property type="protein sequence ID" value="KAF5566763.1"/>
    <property type="molecule type" value="Genomic_DNA"/>
</dbReference>
<sequence length="96" mass="10980">MDATNVEFKDNMYLGNGRDQQVGHAIRNEIARLTVERAPAGAASAKVEVGWHYSDPRRKGSDPKEHCTVDYEDERGNVFERVHVYRAVQRHNEPET</sequence>
<dbReference type="OrthoDB" id="5104838at2759"/>
<protein>
    <submittedName>
        <fullName evidence="1">Uncharacterized protein</fullName>
    </submittedName>
</protein>
<keyword evidence="2" id="KW-1185">Reference proteome</keyword>
<name>A0A8H5K6C6_9HYPO</name>
<evidence type="ECO:0000313" key="1">
    <source>
        <dbReference type="EMBL" id="KAF5566763.1"/>
    </source>
</evidence>
<comment type="caution">
    <text evidence="1">The sequence shown here is derived from an EMBL/GenBank/DDBJ whole genome shotgun (WGS) entry which is preliminary data.</text>
</comment>
<gene>
    <name evidence="1" type="ORF">FPHYL_3705</name>
</gene>